<dbReference type="Gene3D" id="1.10.150.50">
    <property type="entry name" value="Transcription Factor, Ets-1"/>
    <property type="match status" value="1"/>
</dbReference>
<keyword evidence="2" id="KW-1185">Reference proteome</keyword>
<evidence type="ECO:0000313" key="2">
    <source>
        <dbReference type="Proteomes" id="UP000789739"/>
    </source>
</evidence>
<proteinExistence type="predicted"/>
<dbReference type="EMBL" id="CAJVPI010000354">
    <property type="protein sequence ID" value="CAG8524046.1"/>
    <property type="molecule type" value="Genomic_DNA"/>
</dbReference>
<gene>
    <name evidence="1" type="ORF">PBRASI_LOCUS3777</name>
</gene>
<name>A0A9N9FCS2_9GLOM</name>
<sequence>MTSSNIAIEEPSSLEEVWKWNIEQFIKYLNKHISSGLSSKDENVLEKNEIDGRAVTHFSRKKLVNLGMTTRIATRILKIMKKLCARLEPFILDCTATYKKKKRNFSIANNDWTLLQRKIRTEFLYLLEDVDESEIAIKPPANNVIKDKKTFYSFLETVPKLNGLKSIKFTVETPQTNFPKYKRITDLVNIFGANIKDLTTIDDLPQMEFSTKPADISEEQLKRITDAIVTRLKLLIHTLGPIGGKNEIERSYYIDAVLRDIVKSCGKDVQIYQQYNIVGSRVDFVIKHVNTMICITEAKITDIEQGICQNFIQLHSTCKTNLRNRKRKLEDLAGYDYVYGIVSTGDQWIFTVVSSANELAAANKKIQTLSVNSDDVDDDRLANDVQILVRAILGILQDKIASIEEQPQAKRQRLEEVLSTK</sequence>
<comment type="caution">
    <text evidence="1">The sequence shown here is derived from an EMBL/GenBank/DDBJ whole genome shotgun (WGS) entry which is preliminary data.</text>
</comment>
<evidence type="ECO:0000313" key="1">
    <source>
        <dbReference type="EMBL" id="CAG8524046.1"/>
    </source>
</evidence>
<dbReference type="Proteomes" id="UP000789739">
    <property type="component" value="Unassembled WGS sequence"/>
</dbReference>
<dbReference type="AlphaFoldDB" id="A0A9N9FCS2"/>
<protein>
    <submittedName>
        <fullName evidence="1">6597_t:CDS:1</fullName>
    </submittedName>
</protein>
<dbReference type="OrthoDB" id="2358876at2759"/>
<dbReference type="SUPFAM" id="SSF47769">
    <property type="entry name" value="SAM/Pointed domain"/>
    <property type="match status" value="1"/>
</dbReference>
<accession>A0A9N9FCS2</accession>
<dbReference type="InterPro" id="IPR013761">
    <property type="entry name" value="SAM/pointed_sf"/>
</dbReference>
<reference evidence="1" key="1">
    <citation type="submission" date="2021-06" db="EMBL/GenBank/DDBJ databases">
        <authorList>
            <person name="Kallberg Y."/>
            <person name="Tangrot J."/>
            <person name="Rosling A."/>
        </authorList>
    </citation>
    <scope>NUCLEOTIDE SEQUENCE</scope>
    <source>
        <strain evidence="1">BR232B</strain>
    </source>
</reference>
<organism evidence="1 2">
    <name type="scientific">Paraglomus brasilianum</name>
    <dbReference type="NCBI Taxonomy" id="144538"/>
    <lineage>
        <taxon>Eukaryota</taxon>
        <taxon>Fungi</taxon>
        <taxon>Fungi incertae sedis</taxon>
        <taxon>Mucoromycota</taxon>
        <taxon>Glomeromycotina</taxon>
        <taxon>Glomeromycetes</taxon>
        <taxon>Paraglomerales</taxon>
        <taxon>Paraglomeraceae</taxon>
        <taxon>Paraglomus</taxon>
    </lineage>
</organism>